<gene>
    <name evidence="2" type="ORF">ACFOUT_15925</name>
</gene>
<evidence type="ECO:0000313" key="3">
    <source>
        <dbReference type="Proteomes" id="UP001595814"/>
    </source>
</evidence>
<dbReference type="Proteomes" id="UP001595814">
    <property type="component" value="Unassembled WGS sequence"/>
</dbReference>
<proteinExistence type="predicted"/>
<sequence>MRFYTALFVLLCLISCTSENLNTLESDFTETLPQEWELSSMTLGMQPGSVSGDDLPYQETLVLKEDNSFLKTRLTTEITVTGEGTFRFKEDTNGSVLILVYDSETILIESCTGEKIIEKFLVKNADQLAGGSAACDGPGLFYIRKY</sequence>
<feature type="signal peptide" evidence="1">
    <location>
        <begin position="1"/>
        <end position="20"/>
    </location>
</feature>
<evidence type="ECO:0000256" key="1">
    <source>
        <dbReference type="SAM" id="SignalP"/>
    </source>
</evidence>
<keyword evidence="3" id="KW-1185">Reference proteome</keyword>
<reference evidence="3" key="1">
    <citation type="journal article" date="2019" name="Int. J. Syst. Evol. Microbiol.">
        <title>The Global Catalogue of Microorganisms (GCM) 10K type strain sequencing project: providing services to taxonomists for standard genome sequencing and annotation.</title>
        <authorList>
            <consortium name="The Broad Institute Genomics Platform"/>
            <consortium name="The Broad Institute Genome Sequencing Center for Infectious Disease"/>
            <person name="Wu L."/>
            <person name="Ma J."/>
        </authorList>
    </citation>
    <scope>NUCLEOTIDE SEQUENCE [LARGE SCALE GENOMIC DNA]</scope>
    <source>
        <strain evidence="3">CECT 7477</strain>
    </source>
</reference>
<comment type="caution">
    <text evidence="2">The sequence shown here is derived from an EMBL/GenBank/DDBJ whole genome shotgun (WGS) entry which is preliminary data.</text>
</comment>
<accession>A0ABV8JSN2</accession>
<keyword evidence="1" id="KW-0732">Signal</keyword>
<organism evidence="2 3">
    <name type="scientific">Euzebyella saccharophila</name>
    <dbReference type="NCBI Taxonomy" id="679664"/>
    <lineage>
        <taxon>Bacteria</taxon>
        <taxon>Pseudomonadati</taxon>
        <taxon>Bacteroidota</taxon>
        <taxon>Flavobacteriia</taxon>
        <taxon>Flavobacteriales</taxon>
        <taxon>Flavobacteriaceae</taxon>
        <taxon>Euzebyella</taxon>
    </lineage>
</organism>
<evidence type="ECO:0008006" key="4">
    <source>
        <dbReference type="Google" id="ProtNLM"/>
    </source>
</evidence>
<feature type="chain" id="PRO_5045966645" description="Lipocalin-like domain-containing protein" evidence="1">
    <location>
        <begin position="21"/>
        <end position="146"/>
    </location>
</feature>
<name>A0ABV8JSN2_9FLAO</name>
<dbReference type="EMBL" id="JBHSAW010000010">
    <property type="protein sequence ID" value="MFC4097379.1"/>
    <property type="molecule type" value="Genomic_DNA"/>
</dbReference>
<evidence type="ECO:0000313" key="2">
    <source>
        <dbReference type="EMBL" id="MFC4097379.1"/>
    </source>
</evidence>
<protein>
    <recommendedName>
        <fullName evidence="4">Lipocalin-like domain-containing protein</fullName>
    </recommendedName>
</protein>
<dbReference type="RefSeq" id="WP_192462055.1">
    <property type="nucleotide sequence ID" value="NZ_JACYFJ010000002.1"/>
</dbReference>